<accession>A0A4Y2G0X9</accession>
<gene>
    <name evidence="1" type="ORF">AVEN_39930_1</name>
</gene>
<dbReference type="Proteomes" id="UP000499080">
    <property type="component" value="Unassembled WGS sequence"/>
</dbReference>
<protein>
    <submittedName>
        <fullName evidence="1">Uncharacterized protein</fullName>
    </submittedName>
</protein>
<evidence type="ECO:0000313" key="2">
    <source>
        <dbReference type="Proteomes" id="UP000499080"/>
    </source>
</evidence>
<dbReference type="AlphaFoldDB" id="A0A4Y2G0X9"/>
<dbReference type="EMBL" id="BGPR01001177">
    <property type="protein sequence ID" value="GBM47380.1"/>
    <property type="molecule type" value="Genomic_DNA"/>
</dbReference>
<reference evidence="1 2" key="1">
    <citation type="journal article" date="2019" name="Sci. Rep.">
        <title>Orb-weaving spider Araneus ventricosus genome elucidates the spidroin gene catalogue.</title>
        <authorList>
            <person name="Kono N."/>
            <person name="Nakamura H."/>
            <person name="Ohtoshi R."/>
            <person name="Moran D.A.P."/>
            <person name="Shinohara A."/>
            <person name="Yoshida Y."/>
            <person name="Fujiwara M."/>
            <person name="Mori M."/>
            <person name="Tomita M."/>
            <person name="Arakawa K."/>
        </authorList>
    </citation>
    <scope>NUCLEOTIDE SEQUENCE [LARGE SCALE GENOMIC DNA]</scope>
</reference>
<proteinExistence type="predicted"/>
<organism evidence="1 2">
    <name type="scientific">Araneus ventricosus</name>
    <name type="common">Orbweaver spider</name>
    <name type="synonym">Epeira ventricosa</name>
    <dbReference type="NCBI Taxonomy" id="182803"/>
    <lineage>
        <taxon>Eukaryota</taxon>
        <taxon>Metazoa</taxon>
        <taxon>Ecdysozoa</taxon>
        <taxon>Arthropoda</taxon>
        <taxon>Chelicerata</taxon>
        <taxon>Arachnida</taxon>
        <taxon>Araneae</taxon>
        <taxon>Araneomorphae</taxon>
        <taxon>Entelegynae</taxon>
        <taxon>Araneoidea</taxon>
        <taxon>Araneidae</taxon>
        <taxon>Araneus</taxon>
    </lineage>
</organism>
<name>A0A4Y2G0X9_ARAVE</name>
<evidence type="ECO:0000313" key="1">
    <source>
        <dbReference type="EMBL" id="GBM47380.1"/>
    </source>
</evidence>
<comment type="caution">
    <text evidence="1">The sequence shown here is derived from an EMBL/GenBank/DDBJ whole genome shotgun (WGS) entry which is preliminary data.</text>
</comment>
<sequence length="84" mass="9758">MDDGNTRCDMGFHNDVVMVVEHGGTTLLAEDIVRYVRDCFRYSECHRTSLRYRNNIVEHLVYKGISITNNHTGRVGRSADRKRE</sequence>
<keyword evidence="2" id="KW-1185">Reference proteome</keyword>